<gene>
    <name evidence="1" type="ORF">BT96DRAFT_995974</name>
</gene>
<sequence>MDLPPYSALPDSVTLDPIPLSELQEIPYRINDNSVVPNSKLDPLDVLHILKSSFIFPEWQIFRAAMIHDSALIVGSSALAAIGVVDASAPSRLDILVGCDHSKALHTALCNSG</sequence>
<evidence type="ECO:0000313" key="2">
    <source>
        <dbReference type="Proteomes" id="UP000799118"/>
    </source>
</evidence>
<dbReference type="EMBL" id="ML769500">
    <property type="protein sequence ID" value="KAE9397254.1"/>
    <property type="molecule type" value="Genomic_DNA"/>
</dbReference>
<evidence type="ECO:0000313" key="1">
    <source>
        <dbReference type="EMBL" id="KAE9397254.1"/>
    </source>
</evidence>
<dbReference type="AlphaFoldDB" id="A0A6A4HJH3"/>
<proteinExistence type="predicted"/>
<keyword evidence="2" id="KW-1185">Reference proteome</keyword>
<dbReference type="Proteomes" id="UP000799118">
    <property type="component" value="Unassembled WGS sequence"/>
</dbReference>
<protein>
    <submittedName>
        <fullName evidence="1">Uncharacterized protein</fullName>
    </submittedName>
</protein>
<organism evidence="1 2">
    <name type="scientific">Gymnopus androsaceus JB14</name>
    <dbReference type="NCBI Taxonomy" id="1447944"/>
    <lineage>
        <taxon>Eukaryota</taxon>
        <taxon>Fungi</taxon>
        <taxon>Dikarya</taxon>
        <taxon>Basidiomycota</taxon>
        <taxon>Agaricomycotina</taxon>
        <taxon>Agaricomycetes</taxon>
        <taxon>Agaricomycetidae</taxon>
        <taxon>Agaricales</taxon>
        <taxon>Marasmiineae</taxon>
        <taxon>Omphalotaceae</taxon>
        <taxon>Gymnopus</taxon>
    </lineage>
</organism>
<name>A0A6A4HJH3_9AGAR</name>
<accession>A0A6A4HJH3</accession>
<reference evidence="1" key="1">
    <citation type="journal article" date="2019" name="Environ. Microbiol.">
        <title>Fungal ecological strategies reflected in gene transcription - a case study of two litter decomposers.</title>
        <authorList>
            <person name="Barbi F."/>
            <person name="Kohler A."/>
            <person name="Barry K."/>
            <person name="Baskaran P."/>
            <person name="Daum C."/>
            <person name="Fauchery L."/>
            <person name="Ihrmark K."/>
            <person name="Kuo A."/>
            <person name="LaButti K."/>
            <person name="Lipzen A."/>
            <person name="Morin E."/>
            <person name="Grigoriev I.V."/>
            <person name="Henrissat B."/>
            <person name="Lindahl B."/>
            <person name="Martin F."/>
        </authorList>
    </citation>
    <scope>NUCLEOTIDE SEQUENCE</scope>
    <source>
        <strain evidence="1">JB14</strain>
    </source>
</reference>